<comment type="similarity">
    <text evidence="4">Belongs to the CEP19 family.</text>
</comment>
<dbReference type="GO" id="GO:0000922">
    <property type="term" value="C:spindle pole"/>
    <property type="evidence" value="ECO:0007669"/>
    <property type="project" value="TreeGrafter"/>
</dbReference>
<dbReference type="PANTHER" id="PTHR31539">
    <property type="entry name" value="CENTROSOMAL PROTEIN OF 19K CEP19"/>
    <property type="match status" value="1"/>
</dbReference>
<reference evidence="11 12" key="1">
    <citation type="journal article" date="2022" name="Nat. Ecol. Evol.">
        <title>A masculinizing supergene underlies an exaggerated male reproductive morph in a spider.</title>
        <authorList>
            <person name="Hendrickx F."/>
            <person name="De Corte Z."/>
            <person name="Sonet G."/>
            <person name="Van Belleghem S.M."/>
            <person name="Kostlbacher S."/>
            <person name="Vangestel C."/>
        </authorList>
    </citation>
    <scope>NUCLEOTIDE SEQUENCE [LARGE SCALE GENOMIC DNA]</scope>
    <source>
        <strain evidence="11">W744_W776</strain>
    </source>
</reference>
<evidence type="ECO:0000313" key="12">
    <source>
        <dbReference type="Proteomes" id="UP000827092"/>
    </source>
</evidence>
<evidence type="ECO:0000256" key="1">
    <source>
        <dbReference type="ARBA" id="ARBA00004114"/>
    </source>
</evidence>
<evidence type="ECO:0000256" key="6">
    <source>
        <dbReference type="ARBA" id="ARBA00022490"/>
    </source>
</evidence>
<dbReference type="PANTHER" id="PTHR31539:SF1">
    <property type="entry name" value="CENTROSOMAL PROTEIN OF 19 KDA"/>
    <property type="match status" value="1"/>
</dbReference>
<keyword evidence="10" id="KW-0966">Cell projection</keyword>
<keyword evidence="8" id="KW-0969">Cilium</keyword>
<dbReference type="Proteomes" id="UP000827092">
    <property type="component" value="Unassembled WGS sequence"/>
</dbReference>
<evidence type="ECO:0000256" key="7">
    <source>
        <dbReference type="ARBA" id="ARBA00022794"/>
    </source>
</evidence>
<comment type="subcellular location">
    <subcellularLocation>
        <location evidence="2">Cytoplasm</location>
        <location evidence="2">Cytoskeleton</location>
        <location evidence="2">Cilium basal body</location>
    </subcellularLocation>
    <subcellularLocation>
        <location evidence="1">Cytoplasm</location>
        <location evidence="1">Cytoskeleton</location>
        <location evidence="1">Microtubule organizing center</location>
        <location evidence="1">Centrosome</location>
        <location evidence="1">Centriole</location>
    </subcellularLocation>
    <subcellularLocation>
        <location evidence="3">Cytoplasm</location>
        <location evidence="3">Cytoskeleton</location>
        <location evidence="3">Spindle</location>
    </subcellularLocation>
</comment>
<evidence type="ECO:0000256" key="8">
    <source>
        <dbReference type="ARBA" id="ARBA00023069"/>
    </source>
</evidence>
<evidence type="ECO:0000313" key="11">
    <source>
        <dbReference type="EMBL" id="KAG8173607.1"/>
    </source>
</evidence>
<name>A0AAV6TNN3_9ARAC</name>
<keyword evidence="12" id="KW-1185">Reference proteome</keyword>
<dbReference type="EMBL" id="JAFNEN010001610">
    <property type="protein sequence ID" value="KAG8173607.1"/>
    <property type="molecule type" value="Genomic_DNA"/>
</dbReference>
<dbReference type="GO" id="GO:0034454">
    <property type="term" value="P:microtubule anchoring at centrosome"/>
    <property type="evidence" value="ECO:0007669"/>
    <property type="project" value="TreeGrafter"/>
</dbReference>
<dbReference type="GO" id="GO:0097712">
    <property type="term" value="P:vesicle targeting, trans-Golgi to periciliary membrane compartment"/>
    <property type="evidence" value="ECO:0007669"/>
    <property type="project" value="TreeGrafter"/>
</dbReference>
<dbReference type="GO" id="GO:0036064">
    <property type="term" value="C:ciliary basal body"/>
    <property type="evidence" value="ECO:0007669"/>
    <property type="project" value="TreeGrafter"/>
</dbReference>
<dbReference type="InterPro" id="IPR029412">
    <property type="entry name" value="CEP19"/>
</dbReference>
<evidence type="ECO:0000256" key="2">
    <source>
        <dbReference type="ARBA" id="ARBA00004120"/>
    </source>
</evidence>
<dbReference type="GO" id="GO:0005813">
    <property type="term" value="C:centrosome"/>
    <property type="evidence" value="ECO:0007669"/>
    <property type="project" value="TreeGrafter"/>
</dbReference>
<proteinExistence type="inferred from homology"/>
<evidence type="ECO:0000256" key="10">
    <source>
        <dbReference type="ARBA" id="ARBA00023273"/>
    </source>
</evidence>
<evidence type="ECO:0000256" key="9">
    <source>
        <dbReference type="ARBA" id="ARBA00023212"/>
    </source>
</evidence>
<comment type="caution">
    <text evidence="11">The sequence shown here is derived from an EMBL/GenBank/DDBJ whole genome shotgun (WGS) entry which is preliminary data.</text>
</comment>
<sequence length="172" mass="19840">MSINTSSTTYPKPLKIGVRFKQPAIFLLYEADQSGKFRKRIMPVRGLKKTSSVSLIAGDLKERHGKYLKGVPDFKIEKMLRLIQNDMKGMDLDESLQDLEKEFAVDPDENLNDIDDVRLKRKKEIMNLSFEKNRKKPGDPDFEYDVEVDFSQVAGVESSMWDSEKDENDSEI</sequence>
<accession>A0AAV6TNN3</accession>
<protein>
    <recommendedName>
        <fullName evidence="5">Centrosomal protein of 19 kDa</fullName>
    </recommendedName>
</protein>
<gene>
    <name evidence="11" type="ORF">JTE90_018900</name>
</gene>
<evidence type="ECO:0000256" key="5">
    <source>
        <dbReference type="ARBA" id="ARBA00022015"/>
    </source>
</evidence>
<keyword evidence="9" id="KW-0206">Cytoskeleton</keyword>
<dbReference type="GO" id="GO:0005814">
    <property type="term" value="C:centriole"/>
    <property type="evidence" value="ECO:0007669"/>
    <property type="project" value="UniProtKB-SubCell"/>
</dbReference>
<evidence type="ECO:0000256" key="4">
    <source>
        <dbReference type="ARBA" id="ARBA00009371"/>
    </source>
</evidence>
<organism evidence="11 12">
    <name type="scientific">Oedothorax gibbosus</name>
    <dbReference type="NCBI Taxonomy" id="931172"/>
    <lineage>
        <taxon>Eukaryota</taxon>
        <taxon>Metazoa</taxon>
        <taxon>Ecdysozoa</taxon>
        <taxon>Arthropoda</taxon>
        <taxon>Chelicerata</taxon>
        <taxon>Arachnida</taxon>
        <taxon>Araneae</taxon>
        <taxon>Araneomorphae</taxon>
        <taxon>Entelegynae</taxon>
        <taxon>Araneoidea</taxon>
        <taxon>Linyphiidae</taxon>
        <taxon>Erigoninae</taxon>
        <taxon>Oedothorax</taxon>
    </lineage>
</organism>
<keyword evidence="7" id="KW-0970">Cilium biogenesis/degradation</keyword>
<dbReference type="AlphaFoldDB" id="A0AAV6TNN3"/>
<evidence type="ECO:0000256" key="3">
    <source>
        <dbReference type="ARBA" id="ARBA00004186"/>
    </source>
</evidence>
<dbReference type="Pfam" id="PF14933">
    <property type="entry name" value="CEP19"/>
    <property type="match status" value="1"/>
</dbReference>
<keyword evidence="6" id="KW-0963">Cytoplasm</keyword>